<dbReference type="Proteomes" id="UP000319296">
    <property type="component" value="Unassembled WGS sequence"/>
</dbReference>
<name>A0A519BMN1_9DELT</name>
<evidence type="ECO:0000313" key="2">
    <source>
        <dbReference type="Proteomes" id="UP000319296"/>
    </source>
</evidence>
<protein>
    <submittedName>
        <fullName evidence="1">Uncharacterized protein</fullName>
    </submittedName>
</protein>
<sequence>MDKHIDKMMDRLFKKGFNVEEGVESSASSASKRDFYINNVKVTFFASGEDFLKTEKNHLKENLYIANLNTLIGMKTAVIHHRIAIRDYYDLYVITKEFGLEKALKEAGRLYNKKIDNREFFKFDETNFFKFAVDLTGVDREKLEPELNPKYDIDKSEMQYFFKEKIKEYISQTMQKIKKNTPDT</sequence>
<dbReference type="InterPro" id="IPR014942">
    <property type="entry name" value="AbiEii"/>
</dbReference>
<evidence type="ECO:0000313" key="1">
    <source>
        <dbReference type="EMBL" id="RZD18523.1"/>
    </source>
</evidence>
<dbReference type="Pfam" id="PF08843">
    <property type="entry name" value="AbiEii"/>
    <property type="match status" value="1"/>
</dbReference>
<comment type="caution">
    <text evidence="1">The sequence shown here is derived from an EMBL/GenBank/DDBJ whole genome shotgun (WGS) entry which is preliminary data.</text>
</comment>
<dbReference type="AlphaFoldDB" id="A0A519BMN1"/>
<proteinExistence type="predicted"/>
<dbReference type="EMBL" id="SGBB01000008">
    <property type="protein sequence ID" value="RZD18523.1"/>
    <property type="molecule type" value="Genomic_DNA"/>
</dbReference>
<accession>A0A519BMN1</accession>
<gene>
    <name evidence="1" type="ORF">EVG15_05695</name>
</gene>
<reference evidence="1 2" key="1">
    <citation type="journal article" date="2019" name="ISME J.">
        <title>Insights into ecological role of a new deltaproteobacterial order Candidatus Acidulodesulfobacterales by metagenomics and metatranscriptomics.</title>
        <authorList>
            <person name="Tan S."/>
            <person name="Liu J."/>
            <person name="Fang Y."/>
            <person name="Hedlund B.P."/>
            <person name="Lian Z.H."/>
            <person name="Huang L.Y."/>
            <person name="Li J.T."/>
            <person name="Huang L.N."/>
            <person name="Li W.J."/>
            <person name="Jiang H.C."/>
            <person name="Dong H.L."/>
            <person name="Shu W.S."/>
        </authorList>
    </citation>
    <scope>NUCLEOTIDE SEQUENCE [LARGE SCALE GENOMIC DNA]</scope>
    <source>
        <strain evidence="1">AP1</strain>
    </source>
</reference>
<organism evidence="1 2">
    <name type="scientific">Candidatus Acididesulfobacter diazotrophicus</name>
    <dbReference type="NCBI Taxonomy" id="2597226"/>
    <lineage>
        <taxon>Bacteria</taxon>
        <taxon>Deltaproteobacteria</taxon>
        <taxon>Candidatus Acidulodesulfobacterales</taxon>
        <taxon>Candidatus Acididesulfobacter</taxon>
    </lineage>
</organism>